<feature type="compositionally biased region" description="Acidic residues" evidence="2">
    <location>
        <begin position="173"/>
        <end position="188"/>
    </location>
</feature>
<name>A0A8J8CAG4_9EURY</name>
<evidence type="ECO:0000256" key="1">
    <source>
        <dbReference type="SAM" id="Coils"/>
    </source>
</evidence>
<feature type="compositionally biased region" description="Acidic residues" evidence="2">
    <location>
        <begin position="121"/>
        <end position="130"/>
    </location>
</feature>
<sequence length="388" mass="41735">MSDSQAYEAITVASDGVSVTKRFEADEFPVPAIAFNVVSKRSETVNLRLVDTVPDDVAVEDLGFHPEYGSEFWDINDDQITFEKEIEADSDYTTVYGIRATGTDDVEKFLTEPTIESVDPPLDESEEDLVGGDNDAVKDVIAGESDSVPGLEDEEDEDIETLNLKDPNNEGEPAADGEASADGEDTEDGGAAADGEAPATGNVVAAMANEIRQNNVSAQDVKLLKRALDAVSQDSDPEGGVNTARINRIQNDIADLRAYTDALEEFLAENGTGDEIIEEYGERLDSFESQLDSFESEIESAKSAAEAATDEIDELGGSVDSLEDGLEDVEGSVDAVEGELDDLEAEIEDVREEIGDGELDDRLSTVEDDIVQLKEWREQLSSVIGGGE</sequence>
<evidence type="ECO:0000313" key="4">
    <source>
        <dbReference type="Proteomes" id="UP000783863"/>
    </source>
</evidence>
<accession>A0A8J8CAG4</accession>
<feature type="region of interest" description="Disordered" evidence="2">
    <location>
        <begin position="111"/>
        <end position="131"/>
    </location>
</feature>
<evidence type="ECO:0000313" key="3">
    <source>
        <dbReference type="EMBL" id="MBX0303058.1"/>
    </source>
</evidence>
<dbReference type="Gene3D" id="1.10.287.1490">
    <property type="match status" value="1"/>
</dbReference>
<comment type="caution">
    <text evidence="3">The sequence shown here is derived from an EMBL/GenBank/DDBJ whole genome shotgun (WGS) entry which is preliminary data.</text>
</comment>
<dbReference type="EMBL" id="RKLQ01000001">
    <property type="protein sequence ID" value="MBX0303058.1"/>
    <property type="molecule type" value="Genomic_DNA"/>
</dbReference>
<feature type="compositionally biased region" description="Low complexity" evidence="2">
    <location>
        <begin position="189"/>
        <end position="201"/>
    </location>
</feature>
<proteinExistence type="predicted"/>
<dbReference type="RefSeq" id="WP_220587278.1">
    <property type="nucleotide sequence ID" value="NZ_RKLQ01000001.1"/>
</dbReference>
<dbReference type="AlphaFoldDB" id="A0A8J8CAG4"/>
<protein>
    <submittedName>
        <fullName evidence="3">Uncharacterized protein</fullName>
    </submittedName>
</protein>
<keyword evidence="1" id="KW-0175">Coiled coil</keyword>
<dbReference type="SUPFAM" id="SSF57997">
    <property type="entry name" value="Tropomyosin"/>
    <property type="match status" value="1"/>
</dbReference>
<feature type="region of interest" description="Disordered" evidence="2">
    <location>
        <begin position="162"/>
        <end position="201"/>
    </location>
</feature>
<keyword evidence="4" id="KW-1185">Reference proteome</keyword>
<organism evidence="3 4">
    <name type="scientific">Haloarcula salinisoli</name>
    <dbReference type="NCBI Taxonomy" id="2487746"/>
    <lineage>
        <taxon>Archaea</taxon>
        <taxon>Methanobacteriati</taxon>
        <taxon>Methanobacteriota</taxon>
        <taxon>Stenosarchaea group</taxon>
        <taxon>Halobacteria</taxon>
        <taxon>Halobacteriales</taxon>
        <taxon>Haloarculaceae</taxon>
        <taxon>Haloarcula</taxon>
    </lineage>
</organism>
<feature type="coiled-coil region" evidence="1">
    <location>
        <begin position="277"/>
        <end position="360"/>
    </location>
</feature>
<reference evidence="3" key="1">
    <citation type="submission" date="2021-06" db="EMBL/GenBank/DDBJ databases">
        <title>Halomicroarcula sp. F24A a new haloarchaeum isolated from saline soil.</title>
        <authorList>
            <person name="Duran-Viseras A."/>
            <person name="Sanchez-Porro C."/>
            <person name="Ventosa A."/>
        </authorList>
    </citation>
    <scope>NUCLEOTIDE SEQUENCE</scope>
    <source>
        <strain evidence="3">F24A</strain>
    </source>
</reference>
<evidence type="ECO:0000256" key="2">
    <source>
        <dbReference type="SAM" id="MobiDB-lite"/>
    </source>
</evidence>
<dbReference type="Proteomes" id="UP000783863">
    <property type="component" value="Unassembled WGS sequence"/>
</dbReference>
<gene>
    <name evidence="3" type="ORF">EGD98_05150</name>
</gene>